<evidence type="ECO:0000256" key="2">
    <source>
        <dbReference type="ARBA" id="ARBA00022645"/>
    </source>
</evidence>
<keyword evidence="3" id="KW-0472">Membrane</keyword>
<dbReference type="Gene3D" id="3.90.1310.10">
    <property type="entry name" value="Penicillin-binding protein 2a (Domain 2)"/>
    <property type="match status" value="1"/>
</dbReference>
<evidence type="ECO:0000313" key="6">
    <source>
        <dbReference type="EMBL" id="MDZ5761970.1"/>
    </source>
</evidence>
<keyword evidence="7" id="KW-1185">Reference proteome</keyword>
<dbReference type="Pfam" id="PF00905">
    <property type="entry name" value="Transpeptidase"/>
    <property type="match status" value="1"/>
</dbReference>
<dbReference type="Gene3D" id="3.40.710.10">
    <property type="entry name" value="DD-peptidase/beta-lactamase superfamily"/>
    <property type="match status" value="1"/>
</dbReference>
<feature type="domain" description="Penicillin-binding protein transpeptidase" evidence="4">
    <location>
        <begin position="247"/>
        <end position="558"/>
    </location>
</feature>
<gene>
    <name evidence="6" type="ORF">Cyrtocomes_00334</name>
</gene>
<accession>A0ABU5L771</accession>
<dbReference type="Pfam" id="PF03717">
    <property type="entry name" value="PBP_dimer"/>
    <property type="match status" value="1"/>
</dbReference>
<keyword evidence="2" id="KW-0645">Protease</keyword>
<dbReference type="EMBL" id="JARGYT010000013">
    <property type="protein sequence ID" value="MDZ5761970.1"/>
    <property type="molecule type" value="Genomic_DNA"/>
</dbReference>
<dbReference type="Proteomes" id="UP001293791">
    <property type="component" value="Unassembled WGS sequence"/>
</dbReference>
<keyword evidence="2" id="KW-0378">Hydrolase</keyword>
<protein>
    <submittedName>
        <fullName evidence="6">Penicillin-binding protein 2</fullName>
    </submittedName>
</protein>
<sequence length="564" mass="62406">MRSKRDRAKDFTRRSFISIALKTTLFGVLASRFGFLQILDSEKYSLLAQNNSVRLVVIPPFRANILDNTGKILAKDDEFYAIAIKSDSNTKDLSAMLAKIYDEKITLEKRYNVFLDDGRLNNSSYYILLKPLTIEEIAAIEVSFDSDIQIVRIRSRRYYYPSSTAHLTGYISKINDKLVAGKSGVEFLFNNELVGEAGLNKYEVNAKGKIIRELEQSSPTYGNDIILSIDANLQEIMHYHLHDKSSACVVLDASNAKVLALYSSPSFDQNIFTTGISRYEWDSLNSNYAFLNRVISSNYPPASIFKIVTALAILQSGISQSKKVFCSGVHTVGNRVIKCWKKSGHGFVDLKTAIATSCNVYFYINGIEAGIDRISFCAQELGFGAITEVELPGEVSGLVPTKSWKFKKLHEKWMIGDTVNVAIGQGYLLATPIQMATALLRLFSCEKISPSILKDSSVKRDELKIKKEHINIVKDALKMAFILKGGVCSKHRETFGPVSGIMGKTGTAQTATLIAKKNDNSLFGGVCTYNHKSYCILTMIEGGGWGSGAALPISGNIINSYLFS</sequence>
<feature type="domain" description="Penicillin-binding protein dimerisation" evidence="5">
    <location>
        <begin position="58"/>
        <end position="214"/>
    </location>
</feature>
<evidence type="ECO:0000259" key="5">
    <source>
        <dbReference type="Pfam" id="PF03717"/>
    </source>
</evidence>
<dbReference type="InterPro" id="IPR005311">
    <property type="entry name" value="PBP_dimer"/>
</dbReference>
<reference evidence="6 7" key="1">
    <citation type="submission" date="2023-02" db="EMBL/GenBank/DDBJ databases">
        <title>Host association and intracellularity evolved multiple times independently in the Rickettsiales.</title>
        <authorList>
            <person name="Castelli M."/>
            <person name="Nardi T."/>
            <person name="Gammuto L."/>
            <person name="Bellinzona G."/>
            <person name="Sabaneyeva E."/>
            <person name="Potekhin A."/>
            <person name="Serra V."/>
            <person name="Petroni G."/>
            <person name="Sassera D."/>
        </authorList>
    </citation>
    <scope>NUCLEOTIDE SEQUENCE [LARGE SCALE GENOMIC DNA]</scope>
    <source>
        <strain evidence="6 7">BOD18</strain>
    </source>
</reference>
<dbReference type="NCBIfam" id="TIGR03423">
    <property type="entry name" value="pbp2_mrdA"/>
    <property type="match status" value="1"/>
</dbReference>
<keyword evidence="2" id="KW-0121">Carboxypeptidase</keyword>
<comment type="subcellular location">
    <subcellularLocation>
        <location evidence="1">Membrane</location>
    </subcellularLocation>
</comment>
<dbReference type="InterPro" id="IPR050515">
    <property type="entry name" value="Beta-lactam/transpept"/>
</dbReference>
<dbReference type="SUPFAM" id="SSF56519">
    <property type="entry name" value="Penicillin binding protein dimerisation domain"/>
    <property type="match status" value="1"/>
</dbReference>
<dbReference type="InterPro" id="IPR036138">
    <property type="entry name" value="PBP_dimer_sf"/>
</dbReference>
<dbReference type="InterPro" id="IPR017790">
    <property type="entry name" value="Penicillin-binding_protein_2"/>
</dbReference>
<evidence type="ECO:0000256" key="1">
    <source>
        <dbReference type="ARBA" id="ARBA00004370"/>
    </source>
</evidence>
<dbReference type="InterPro" id="IPR012338">
    <property type="entry name" value="Beta-lactam/transpept-like"/>
</dbReference>
<evidence type="ECO:0000256" key="3">
    <source>
        <dbReference type="ARBA" id="ARBA00023136"/>
    </source>
</evidence>
<comment type="caution">
    <text evidence="6">The sequence shown here is derived from an EMBL/GenBank/DDBJ whole genome shotgun (WGS) entry which is preliminary data.</text>
</comment>
<evidence type="ECO:0000313" key="7">
    <source>
        <dbReference type="Proteomes" id="UP001293791"/>
    </source>
</evidence>
<dbReference type="InterPro" id="IPR001460">
    <property type="entry name" value="PCN-bd_Tpept"/>
</dbReference>
<dbReference type="SUPFAM" id="SSF56601">
    <property type="entry name" value="beta-lactamase/transpeptidase-like"/>
    <property type="match status" value="1"/>
</dbReference>
<name>A0ABU5L771_9RICK</name>
<evidence type="ECO:0000259" key="4">
    <source>
        <dbReference type="Pfam" id="PF00905"/>
    </source>
</evidence>
<dbReference type="RefSeq" id="WP_322497468.1">
    <property type="nucleotide sequence ID" value="NZ_JARGYT010000013.1"/>
</dbReference>
<proteinExistence type="predicted"/>
<organism evidence="6 7">
    <name type="scientific">Candidatus Cyrtobacter comes</name>
    <dbReference type="NCBI Taxonomy" id="675776"/>
    <lineage>
        <taxon>Bacteria</taxon>
        <taxon>Pseudomonadati</taxon>
        <taxon>Pseudomonadota</taxon>
        <taxon>Alphaproteobacteria</taxon>
        <taxon>Rickettsiales</taxon>
        <taxon>Candidatus Midichloriaceae</taxon>
        <taxon>Candidatus Cyrtobacter</taxon>
    </lineage>
</organism>
<dbReference type="PANTHER" id="PTHR30627">
    <property type="entry name" value="PEPTIDOGLYCAN D,D-TRANSPEPTIDASE"/>
    <property type="match status" value="1"/>
</dbReference>